<dbReference type="PANTHER" id="PTHR12616">
    <property type="entry name" value="VACUOLAR PROTEIN SORTING VPS41"/>
    <property type="match status" value="1"/>
</dbReference>
<dbReference type="VEuPathDB" id="AmoebaDB:KM1_033530"/>
<dbReference type="VEuPathDB" id="AmoebaDB:EHI7A_015460"/>
<accession>A0A5K1U6K3</accession>
<sequence length="853" mass="97821">MSESVDERFGYIISESFDNRLNAYLNETETITTAHQAIIGTILGTSFGRVLLFNNKTNEIVNEKQLFTKDAVIGLGYDNGIIYAAQMKGQIVRIYNEFKSIQSEEELKSNEKILGFCMDQQGNRNKKLFCYGTQIGNNPPLLRIIDKSGYGLFGANTNLLCRNCNKILDIKWVGNVICCIGGLYDGKEYKDAYIYLYDFSTKSKEFQEIFTFNNIKISKESYCCVLPCNDNRFIISWGQLKVNIDVSPSMIVESKKRFSQSMFQVNDKSISIRSMALMENRIIGFVDTQEGKSGLKILQSSSGNEPNALYQMDYPKEQVYLFGFINEVEKIILIGKRRIEVGRMRKDSDTIQLLIQKKMFGDILNRVSTSKEKFTDKGDIQYFWKNYILQLTDIKDESLIRLEQHLKENIIDQSDIVAIIGETEDDKEKNKYIRFFTKYCVKYYHKLKKGYTILLSAKTSIIPSLTTQIITEDLANSFKLKQDIEDYKSGSNVTLNEYTSIINNELDLYNEILLFPGLPASIQNEIGNATTSAQELINDTNIADFQGFVIQFKFNNGLYLPACEYALKTQNPQTLLFILTLIEKQPKDKIKEIVEMFGNDFDSVKMCMPQQDTLNNYIIEFQIYQKLFKMFNKAMNNTIKTALFESISHQIEENKKGPQLLYASVSGRIGDMGQFAIDFIKEIINKYIEENGNELNFYQYDTGVEIIQNVVDVIDKKNSSELARKVFEEIIKTPVIGDVVIPIMLKRSQFKVQLFDEIPDTLKIGDISESVRDMLCSLKFTNHTLSEILKIAKEESKKKMSKASDKTGVTFNMTTLCSKCQKPLTGPVKMFYCGHIYHDSCHRENTCVLCSMK</sequence>
<protein>
    <submittedName>
        <fullName evidence="1">Uncharacterized protein</fullName>
    </submittedName>
</protein>
<dbReference type="OMA" id="YIPACEY"/>
<dbReference type="VEuPathDB" id="AmoebaDB:EHI_013190"/>
<dbReference type="PANTHER" id="PTHR12616:SF8">
    <property type="entry name" value="VACUOLAR PROTEIN SORTING-ASSOCIATED PROTEIN 8 HOMOLOG"/>
    <property type="match status" value="1"/>
</dbReference>
<proteinExistence type="predicted"/>
<name>A0A5K1U6K3_ENTHI</name>
<dbReference type="VEuPathDB" id="AmoebaDB:EHI8A_012450"/>
<dbReference type="InterPro" id="IPR036322">
    <property type="entry name" value="WD40_repeat_dom_sf"/>
</dbReference>
<dbReference type="GO" id="GO:0005770">
    <property type="term" value="C:late endosome"/>
    <property type="evidence" value="ECO:0007669"/>
    <property type="project" value="TreeGrafter"/>
</dbReference>
<reference evidence="1 2" key="1">
    <citation type="submission" date="2016-05" db="EMBL/GenBank/DDBJ databases">
        <title>First whole genome sequencing of Entamoeba histolytica HM1:IMSS-clone-6.</title>
        <authorList>
            <person name="Mukherjee Avik.K."/>
            <person name="Izumyama S."/>
            <person name="Nakada-Tsukui K."/>
            <person name="Nozaki T."/>
        </authorList>
    </citation>
    <scope>NUCLEOTIDE SEQUENCE [LARGE SCALE GENOMIC DNA]</scope>
    <source>
        <strain evidence="1 2">HM1:IMSS clone 6</strain>
    </source>
</reference>
<gene>
    <name evidence="1" type="ORF">CL6EHI_013190</name>
</gene>
<dbReference type="SUPFAM" id="SSF50978">
    <property type="entry name" value="WD40 repeat-like"/>
    <property type="match status" value="1"/>
</dbReference>
<evidence type="ECO:0000313" key="2">
    <source>
        <dbReference type="Proteomes" id="UP000078387"/>
    </source>
</evidence>
<organism evidence="1 2">
    <name type="scientific">Entamoeba histolytica</name>
    <dbReference type="NCBI Taxonomy" id="5759"/>
    <lineage>
        <taxon>Eukaryota</taxon>
        <taxon>Amoebozoa</taxon>
        <taxon>Evosea</taxon>
        <taxon>Archamoebae</taxon>
        <taxon>Mastigamoebida</taxon>
        <taxon>Entamoebidae</taxon>
        <taxon>Entamoeba</taxon>
    </lineage>
</organism>
<evidence type="ECO:0000313" key="1">
    <source>
        <dbReference type="EMBL" id="GAT93356.1"/>
    </source>
</evidence>
<dbReference type="GO" id="GO:0034058">
    <property type="term" value="P:endosomal vesicle fusion"/>
    <property type="evidence" value="ECO:0007669"/>
    <property type="project" value="TreeGrafter"/>
</dbReference>
<dbReference type="EMBL" id="BDEQ01000001">
    <property type="protein sequence ID" value="GAT93356.1"/>
    <property type="molecule type" value="Genomic_DNA"/>
</dbReference>
<dbReference type="VEuPathDB" id="AmoebaDB:EHI5A_007930"/>
<dbReference type="AlphaFoldDB" id="A0A5K1U6K3"/>
<dbReference type="InterPro" id="IPR045111">
    <property type="entry name" value="Vps41/Vps8"/>
</dbReference>
<dbReference type="GO" id="GO:0030897">
    <property type="term" value="C:HOPS complex"/>
    <property type="evidence" value="ECO:0007669"/>
    <property type="project" value="TreeGrafter"/>
</dbReference>
<dbReference type="Proteomes" id="UP000078387">
    <property type="component" value="Unassembled WGS sequence"/>
</dbReference>
<dbReference type="GO" id="GO:0006623">
    <property type="term" value="P:protein targeting to vacuole"/>
    <property type="evidence" value="ECO:0007669"/>
    <property type="project" value="InterPro"/>
</dbReference>
<comment type="caution">
    <text evidence="1">The sequence shown here is derived from an EMBL/GenBank/DDBJ whole genome shotgun (WGS) entry which is preliminary data.</text>
</comment>